<dbReference type="PANTHER" id="PTHR35179">
    <property type="entry name" value="PROTEIN CBG02620"/>
    <property type="match status" value="1"/>
</dbReference>
<feature type="transmembrane region" description="Helical" evidence="1">
    <location>
        <begin position="32"/>
        <end position="54"/>
    </location>
</feature>
<feature type="transmembrane region" description="Helical" evidence="1">
    <location>
        <begin position="136"/>
        <end position="156"/>
    </location>
</feature>
<keyword evidence="1" id="KW-0472">Membrane</keyword>
<protein>
    <recommendedName>
        <fullName evidence="4">G-protein coupled receptors family 1 profile domain-containing protein</fullName>
    </recommendedName>
</protein>
<keyword evidence="1" id="KW-1133">Transmembrane helix</keyword>
<proteinExistence type="predicted"/>
<name>A0A6A6ASW5_9PLEO</name>
<organism evidence="2 3">
    <name type="scientific">Dothidotthia symphoricarpi CBS 119687</name>
    <dbReference type="NCBI Taxonomy" id="1392245"/>
    <lineage>
        <taxon>Eukaryota</taxon>
        <taxon>Fungi</taxon>
        <taxon>Dikarya</taxon>
        <taxon>Ascomycota</taxon>
        <taxon>Pezizomycotina</taxon>
        <taxon>Dothideomycetes</taxon>
        <taxon>Pleosporomycetidae</taxon>
        <taxon>Pleosporales</taxon>
        <taxon>Dothidotthiaceae</taxon>
        <taxon>Dothidotthia</taxon>
    </lineage>
</organism>
<gene>
    <name evidence="2" type="ORF">P153DRAFT_270873</name>
</gene>
<feature type="transmembrane region" description="Helical" evidence="1">
    <location>
        <begin position="214"/>
        <end position="233"/>
    </location>
</feature>
<sequence length="267" mass="31101">MNEEFMPDPGFTAWGPFVNDDYIIQPITKASIIIAGVVFGLSNIFAITGAYVAVQQTRFCQRPWRSPYIWMIWLELGACFIIAIQCMLYLLKVIRPSFYFYMSLLCLWSVQVQLLLQIIINRIRVILPDRARGRRLMITTAIAVTLVNISVFVVWIPARLEISEEWMHINEIWDHIEKILYLFMDGYLNYYFIRLVKANLVENGLQKYNALVRFCQRIIVLSLLMDVVIIGAMSIPNGFVYAMFHPLAYLVKLNIEMFLARLIKKIA</sequence>
<dbReference type="RefSeq" id="XP_033529436.1">
    <property type="nucleotide sequence ID" value="XM_033662897.1"/>
</dbReference>
<reference evidence="2" key="1">
    <citation type="journal article" date="2020" name="Stud. Mycol.">
        <title>101 Dothideomycetes genomes: a test case for predicting lifestyles and emergence of pathogens.</title>
        <authorList>
            <person name="Haridas S."/>
            <person name="Albert R."/>
            <person name="Binder M."/>
            <person name="Bloem J."/>
            <person name="Labutti K."/>
            <person name="Salamov A."/>
            <person name="Andreopoulos B."/>
            <person name="Baker S."/>
            <person name="Barry K."/>
            <person name="Bills G."/>
            <person name="Bluhm B."/>
            <person name="Cannon C."/>
            <person name="Castanera R."/>
            <person name="Culley D."/>
            <person name="Daum C."/>
            <person name="Ezra D."/>
            <person name="Gonzalez J."/>
            <person name="Henrissat B."/>
            <person name="Kuo A."/>
            <person name="Liang C."/>
            <person name="Lipzen A."/>
            <person name="Lutzoni F."/>
            <person name="Magnuson J."/>
            <person name="Mondo S."/>
            <person name="Nolan M."/>
            <person name="Ohm R."/>
            <person name="Pangilinan J."/>
            <person name="Park H.-J."/>
            <person name="Ramirez L."/>
            <person name="Alfaro M."/>
            <person name="Sun H."/>
            <person name="Tritt A."/>
            <person name="Yoshinaga Y."/>
            <person name="Zwiers L.-H."/>
            <person name="Turgeon B."/>
            <person name="Goodwin S."/>
            <person name="Spatafora J."/>
            <person name="Crous P."/>
            <person name="Grigoriev I."/>
        </authorList>
    </citation>
    <scope>NUCLEOTIDE SEQUENCE</scope>
    <source>
        <strain evidence="2">CBS 119687</strain>
    </source>
</reference>
<evidence type="ECO:0000313" key="3">
    <source>
        <dbReference type="Proteomes" id="UP000799771"/>
    </source>
</evidence>
<feature type="non-terminal residue" evidence="2">
    <location>
        <position position="267"/>
    </location>
</feature>
<dbReference type="Proteomes" id="UP000799771">
    <property type="component" value="Unassembled WGS sequence"/>
</dbReference>
<dbReference type="EMBL" id="ML977497">
    <property type="protein sequence ID" value="KAF2135049.1"/>
    <property type="molecule type" value="Genomic_DNA"/>
</dbReference>
<evidence type="ECO:0000313" key="2">
    <source>
        <dbReference type="EMBL" id="KAF2135049.1"/>
    </source>
</evidence>
<feature type="transmembrane region" description="Helical" evidence="1">
    <location>
        <begin position="97"/>
        <end position="116"/>
    </location>
</feature>
<feature type="transmembrane region" description="Helical" evidence="1">
    <location>
        <begin position="66"/>
        <end position="91"/>
    </location>
</feature>
<evidence type="ECO:0008006" key="4">
    <source>
        <dbReference type="Google" id="ProtNLM"/>
    </source>
</evidence>
<dbReference type="GeneID" id="54403329"/>
<keyword evidence="3" id="KW-1185">Reference proteome</keyword>
<dbReference type="OrthoDB" id="3205825at2759"/>
<accession>A0A6A6ASW5</accession>
<keyword evidence="1" id="KW-0812">Transmembrane</keyword>
<dbReference type="AlphaFoldDB" id="A0A6A6ASW5"/>
<evidence type="ECO:0000256" key="1">
    <source>
        <dbReference type="SAM" id="Phobius"/>
    </source>
</evidence>
<dbReference type="PANTHER" id="PTHR35179:SF1">
    <property type="entry name" value="INTEGRAL MEMBRANE PROTEIN"/>
    <property type="match status" value="1"/>
</dbReference>